<organism evidence="2 3">
    <name type="scientific">Zootermopsis nevadensis</name>
    <name type="common">Dampwood termite</name>
    <dbReference type="NCBI Taxonomy" id="136037"/>
    <lineage>
        <taxon>Eukaryota</taxon>
        <taxon>Metazoa</taxon>
        <taxon>Ecdysozoa</taxon>
        <taxon>Arthropoda</taxon>
        <taxon>Hexapoda</taxon>
        <taxon>Insecta</taxon>
        <taxon>Pterygota</taxon>
        <taxon>Neoptera</taxon>
        <taxon>Polyneoptera</taxon>
        <taxon>Dictyoptera</taxon>
        <taxon>Blattodea</taxon>
        <taxon>Blattoidea</taxon>
        <taxon>Termitoidae</taxon>
        <taxon>Termopsidae</taxon>
        <taxon>Zootermopsis</taxon>
    </lineage>
</organism>
<dbReference type="OMA" id="RTHWNWF"/>
<feature type="transmembrane region" description="Helical" evidence="1">
    <location>
        <begin position="100"/>
        <end position="126"/>
    </location>
</feature>
<feature type="transmembrane region" description="Helical" evidence="1">
    <location>
        <begin position="73"/>
        <end position="94"/>
    </location>
</feature>
<evidence type="ECO:0008006" key="4">
    <source>
        <dbReference type="Google" id="ProtNLM"/>
    </source>
</evidence>
<dbReference type="PANTHER" id="PTHR13568">
    <property type="entry name" value="FAM11A, B PROTEIN"/>
    <property type="match status" value="1"/>
</dbReference>
<dbReference type="Pfam" id="PF10269">
    <property type="entry name" value="Tmemb_185A"/>
    <property type="match status" value="1"/>
</dbReference>
<keyword evidence="1" id="KW-0812">Transmembrane</keyword>
<feature type="transmembrane region" description="Helical" evidence="1">
    <location>
        <begin position="7"/>
        <end position="25"/>
    </location>
</feature>
<keyword evidence="1" id="KW-1133">Transmembrane helix</keyword>
<dbReference type="eggNOG" id="KOG3879">
    <property type="taxonomic scope" value="Eukaryota"/>
</dbReference>
<reference evidence="2 3" key="1">
    <citation type="journal article" date="2014" name="Nat. Commun.">
        <title>Molecular traces of alternative social organization in a termite genome.</title>
        <authorList>
            <person name="Terrapon N."/>
            <person name="Li C."/>
            <person name="Robertson H.M."/>
            <person name="Ji L."/>
            <person name="Meng X."/>
            <person name="Booth W."/>
            <person name="Chen Z."/>
            <person name="Childers C.P."/>
            <person name="Glastad K.M."/>
            <person name="Gokhale K."/>
            <person name="Gowin J."/>
            <person name="Gronenberg W."/>
            <person name="Hermansen R.A."/>
            <person name="Hu H."/>
            <person name="Hunt B.G."/>
            <person name="Huylmans A.K."/>
            <person name="Khalil S.M."/>
            <person name="Mitchell R.D."/>
            <person name="Munoz-Torres M.C."/>
            <person name="Mustard J.A."/>
            <person name="Pan H."/>
            <person name="Reese J.T."/>
            <person name="Scharf M.E."/>
            <person name="Sun F."/>
            <person name="Vogel H."/>
            <person name="Xiao J."/>
            <person name="Yang W."/>
            <person name="Yang Z."/>
            <person name="Yang Z."/>
            <person name="Zhou J."/>
            <person name="Zhu J."/>
            <person name="Brent C.S."/>
            <person name="Elsik C.G."/>
            <person name="Goodisman M.A."/>
            <person name="Liberles D.A."/>
            <person name="Roe R.M."/>
            <person name="Vargo E.L."/>
            <person name="Vilcinskas A."/>
            <person name="Wang J."/>
            <person name="Bornberg-Bauer E."/>
            <person name="Korb J."/>
            <person name="Zhang G."/>
            <person name="Liebig J."/>
        </authorList>
    </citation>
    <scope>NUCLEOTIDE SEQUENCE [LARGE SCALE GENOMIC DNA]</scope>
    <source>
        <tissue evidence="2">Whole organism</tissue>
    </source>
</reference>
<dbReference type="EMBL" id="KK852819">
    <property type="protein sequence ID" value="KDR15616.1"/>
    <property type="molecule type" value="Genomic_DNA"/>
</dbReference>
<dbReference type="PANTHER" id="PTHR13568:SF4">
    <property type="entry name" value="TRANSMEMBRANE PROTEIN 60"/>
    <property type="match status" value="1"/>
</dbReference>
<name>A0A067QYZ7_ZOONE</name>
<proteinExistence type="predicted"/>
<evidence type="ECO:0000313" key="3">
    <source>
        <dbReference type="Proteomes" id="UP000027135"/>
    </source>
</evidence>
<keyword evidence="3" id="KW-1185">Reference proteome</keyword>
<sequence>MAVLHRALFTWFILLVFLILLVLRLDSRTQWNWFIVFVPLWIYDSILLIYVLFNMISLCKNSHERMSIVRRKVWYIMAIIFKMATQIILCLKLEYPSWNISIILVMLPMWILFPVLLIDVFMTLVIQTHY</sequence>
<gene>
    <name evidence="2" type="ORF">L798_09429</name>
</gene>
<evidence type="ECO:0000313" key="2">
    <source>
        <dbReference type="EMBL" id="KDR15616.1"/>
    </source>
</evidence>
<accession>A0A067QYZ7</accession>
<dbReference type="InParanoid" id="A0A067QYZ7"/>
<protein>
    <recommendedName>
        <fullName evidence="4">Transmembrane protein 60</fullName>
    </recommendedName>
</protein>
<evidence type="ECO:0000256" key="1">
    <source>
        <dbReference type="SAM" id="Phobius"/>
    </source>
</evidence>
<dbReference type="InterPro" id="IPR019396">
    <property type="entry name" value="TM_Fragile-X-F-assoc"/>
</dbReference>
<feature type="transmembrane region" description="Helical" evidence="1">
    <location>
        <begin position="31"/>
        <end position="53"/>
    </location>
</feature>
<dbReference type="FunCoup" id="A0A067QYZ7">
    <property type="interactions" value="2"/>
</dbReference>
<keyword evidence="1" id="KW-0472">Membrane</keyword>
<dbReference type="Proteomes" id="UP000027135">
    <property type="component" value="Unassembled WGS sequence"/>
</dbReference>
<dbReference type="AlphaFoldDB" id="A0A067QYZ7"/>